<evidence type="ECO:0000259" key="2">
    <source>
        <dbReference type="PROSITE" id="PS50113"/>
    </source>
</evidence>
<feature type="domain" description="PAS" evidence="1">
    <location>
        <begin position="20"/>
        <end position="65"/>
    </location>
</feature>
<sequence length="694" mass="79398">MKTSYTIEQINKLEKDLHYIQEVVDALLDHAAVAFVVCDLQHRVQYMNQIFEQMFGWSKEELMGQPLPNMTPSELTTYSKLMAANNWEYDRMDFQRRHKNGLIIQVRETITPIQDQQGSIVAYASILWNIEDQIKSERSLKESRQQFQSLFDNNPDAVIALDLKGNLINVNPATQKLTGYTKEEFSKLTLTSLCVPEHLDRIIQRLERTMLGRPQNFEAAIFHKNGTRIELNLILVPISIDGEISGVYFIAKNITQRKEAEDLIQYMAYYDALTDLPNRRMFERKVTAFLNEADVHRSKIAILYLDLDGFKFINDSLGHGYGDQVLKEVAERLKRCLREHDTVGRMGGDEFTICLPYMNQYEDADPVSNRILNEIRKPFQLQGQDYYLSASIGIAFYPEHGTHAEDLIHNADTALYKVKEHGKNNVKMYSKSMNEEAVQRRRLENELHKALQLDEFILHYQPQIDVKTNSIIGMEALIRWEHPTRNLLYPNDFIALAEESGLIVPIGQKVLELACKQCKDWQEMGHTDLRIGVNLSQIQLRQPDLVESVRRVLEMTGLEPSFLELEITESIAMHNTDLVIEQLNGLVALGVQISIDDFGTGFSSLSYLSKFPIHRLKIDRSFITNITNKSESAIVSSIVGLAQNLNLGVIVEGVETELQRITLPALGCHEMQGYLFSRPMPAIQFGSILESRIG</sequence>
<dbReference type="InterPro" id="IPR000700">
    <property type="entry name" value="PAS-assoc_C"/>
</dbReference>
<dbReference type="SMART" id="SM00052">
    <property type="entry name" value="EAL"/>
    <property type="match status" value="1"/>
</dbReference>
<dbReference type="Pfam" id="PF00990">
    <property type="entry name" value="GGDEF"/>
    <property type="match status" value="1"/>
</dbReference>
<dbReference type="PROSITE" id="PS50887">
    <property type="entry name" value="GGDEF"/>
    <property type="match status" value="1"/>
</dbReference>
<dbReference type="NCBIfam" id="TIGR00254">
    <property type="entry name" value="GGDEF"/>
    <property type="match status" value="1"/>
</dbReference>
<dbReference type="InterPro" id="IPR000160">
    <property type="entry name" value="GGDEF_dom"/>
</dbReference>
<dbReference type="Gene3D" id="3.30.70.270">
    <property type="match status" value="1"/>
</dbReference>
<dbReference type="InterPro" id="IPR052155">
    <property type="entry name" value="Biofilm_reg_signaling"/>
</dbReference>
<dbReference type="EMBL" id="CP090978">
    <property type="protein sequence ID" value="UJF35912.1"/>
    <property type="molecule type" value="Genomic_DNA"/>
</dbReference>
<dbReference type="SUPFAM" id="SSF55785">
    <property type="entry name" value="PYP-like sensor domain (PAS domain)"/>
    <property type="match status" value="2"/>
</dbReference>
<dbReference type="Pfam" id="PF13426">
    <property type="entry name" value="PAS_9"/>
    <property type="match status" value="1"/>
</dbReference>
<feature type="domain" description="PAC" evidence="2">
    <location>
        <begin position="215"/>
        <end position="266"/>
    </location>
</feature>
<keyword evidence="6" id="KW-1185">Reference proteome</keyword>
<dbReference type="SMART" id="SM00086">
    <property type="entry name" value="PAC"/>
    <property type="match status" value="2"/>
</dbReference>
<dbReference type="Proteomes" id="UP001649230">
    <property type="component" value="Chromosome"/>
</dbReference>
<proteinExistence type="predicted"/>
<dbReference type="InterPro" id="IPR043128">
    <property type="entry name" value="Rev_trsase/Diguanyl_cyclase"/>
</dbReference>
<dbReference type="InterPro" id="IPR001633">
    <property type="entry name" value="EAL_dom"/>
</dbReference>
<dbReference type="CDD" id="cd01948">
    <property type="entry name" value="EAL"/>
    <property type="match status" value="1"/>
</dbReference>
<feature type="domain" description="EAL" evidence="3">
    <location>
        <begin position="440"/>
        <end position="693"/>
    </location>
</feature>
<reference evidence="5 6" key="1">
    <citation type="journal article" date="2024" name="Int. J. Syst. Evol. Microbiol.">
        <title>Paenibacillus hexagrammi sp. nov., a novel bacterium isolated from the gut content of Hexagrammos agrammus.</title>
        <authorList>
            <person name="Jung H.K."/>
            <person name="Kim D.G."/>
            <person name="Zin H."/>
            <person name="Park J."/>
            <person name="Jung H."/>
            <person name="Kim Y.O."/>
            <person name="Kong H.J."/>
            <person name="Kim J.W."/>
            <person name="Kim Y.S."/>
        </authorList>
    </citation>
    <scope>NUCLEOTIDE SEQUENCE [LARGE SCALE GENOMIC DNA]</scope>
    <source>
        <strain evidence="5 6">YPD9-1</strain>
    </source>
</reference>
<dbReference type="InterPro" id="IPR029787">
    <property type="entry name" value="Nucleotide_cyclase"/>
</dbReference>
<evidence type="ECO:0000259" key="3">
    <source>
        <dbReference type="PROSITE" id="PS50883"/>
    </source>
</evidence>
<dbReference type="SUPFAM" id="SSF141868">
    <property type="entry name" value="EAL domain-like"/>
    <property type="match status" value="1"/>
</dbReference>
<dbReference type="PANTHER" id="PTHR44757:SF2">
    <property type="entry name" value="BIOFILM ARCHITECTURE MAINTENANCE PROTEIN MBAA"/>
    <property type="match status" value="1"/>
</dbReference>
<dbReference type="PROSITE" id="PS50112">
    <property type="entry name" value="PAS"/>
    <property type="match status" value="2"/>
</dbReference>
<evidence type="ECO:0000259" key="1">
    <source>
        <dbReference type="PROSITE" id="PS50112"/>
    </source>
</evidence>
<dbReference type="InterPro" id="IPR013767">
    <property type="entry name" value="PAS_fold"/>
</dbReference>
<dbReference type="Pfam" id="PF00989">
    <property type="entry name" value="PAS"/>
    <property type="match status" value="1"/>
</dbReference>
<feature type="domain" description="GGDEF" evidence="4">
    <location>
        <begin position="298"/>
        <end position="431"/>
    </location>
</feature>
<accession>A0ABY3SPZ3</accession>
<dbReference type="RefSeq" id="WP_235122468.1">
    <property type="nucleotide sequence ID" value="NZ_CP090978.1"/>
</dbReference>
<dbReference type="SMART" id="SM00091">
    <property type="entry name" value="PAS"/>
    <property type="match status" value="2"/>
</dbReference>
<feature type="domain" description="PAC" evidence="2">
    <location>
        <begin position="90"/>
        <end position="142"/>
    </location>
</feature>
<gene>
    <name evidence="5" type="ORF">L0M14_13000</name>
</gene>
<dbReference type="CDD" id="cd01949">
    <property type="entry name" value="GGDEF"/>
    <property type="match status" value="1"/>
</dbReference>
<evidence type="ECO:0000259" key="4">
    <source>
        <dbReference type="PROSITE" id="PS50887"/>
    </source>
</evidence>
<dbReference type="Gene3D" id="3.30.450.20">
    <property type="entry name" value="PAS domain"/>
    <property type="match status" value="2"/>
</dbReference>
<feature type="domain" description="PAS" evidence="1">
    <location>
        <begin position="143"/>
        <end position="213"/>
    </location>
</feature>
<dbReference type="Gene3D" id="3.20.20.450">
    <property type="entry name" value="EAL domain"/>
    <property type="match status" value="1"/>
</dbReference>
<protein>
    <submittedName>
        <fullName evidence="5">EAL domain-containing protein</fullName>
    </submittedName>
</protein>
<dbReference type="InterPro" id="IPR000014">
    <property type="entry name" value="PAS"/>
</dbReference>
<dbReference type="Pfam" id="PF00563">
    <property type="entry name" value="EAL"/>
    <property type="match status" value="1"/>
</dbReference>
<dbReference type="InterPro" id="IPR001610">
    <property type="entry name" value="PAC"/>
</dbReference>
<dbReference type="PANTHER" id="PTHR44757">
    <property type="entry name" value="DIGUANYLATE CYCLASE DGCP"/>
    <property type="match status" value="1"/>
</dbReference>
<dbReference type="InterPro" id="IPR035965">
    <property type="entry name" value="PAS-like_dom_sf"/>
</dbReference>
<dbReference type="PROSITE" id="PS50113">
    <property type="entry name" value="PAC"/>
    <property type="match status" value="2"/>
</dbReference>
<dbReference type="SUPFAM" id="SSF55073">
    <property type="entry name" value="Nucleotide cyclase"/>
    <property type="match status" value="1"/>
</dbReference>
<dbReference type="NCBIfam" id="TIGR00229">
    <property type="entry name" value="sensory_box"/>
    <property type="match status" value="2"/>
</dbReference>
<evidence type="ECO:0000313" key="6">
    <source>
        <dbReference type="Proteomes" id="UP001649230"/>
    </source>
</evidence>
<dbReference type="SMART" id="SM00267">
    <property type="entry name" value="GGDEF"/>
    <property type="match status" value="1"/>
</dbReference>
<dbReference type="PROSITE" id="PS50883">
    <property type="entry name" value="EAL"/>
    <property type="match status" value="1"/>
</dbReference>
<dbReference type="InterPro" id="IPR035919">
    <property type="entry name" value="EAL_sf"/>
</dbReference>
<evidence type="ECO:0000313" key="5">
    <source>
        <dbReference type="EMBL" id="UJF35912.1"/>
    </source>
</evidence>
<name>A0ABY3SPZ3_9BACL</name>
<organism evidence="5 6">
    <name type="scientific">Paenibacillus hexagrammi</name>
    <dbReference type="NCBI Taxonomy" id="2908839"/>
    <lineage>
        <taxon>Bacteria</taxon>
        <taxon>Bacillati</taxon>
        <taxon>Bacillota</taxon>
        <taxon>Bacilli</taxon>
        <taxon>Bacillales</taxon>
        <taxon>Paenibacillaceae</taxon>
        <taxon>Paenibacillus</taxon>
    </lineage>
</organism>
<dbReference type="CDD" id="cd00130">
    <property type="entry name" value="PAS"/>
    <property type="match status" value="2"/>
</dbReference>